<name>A0AAV4RNU5_9ARAC</name>
<evidence type="ECO:0000313" key="1">
    <source>
        <dbReference type="EMBL" id="GIY21777.1"/>
    </source>
</evidence>
<dbReference type="Proteomes" id="UP001054837">
    <property type="component" value="Unassembled WGS sequence"/>
</dbReference>
<sequence length="74" mass="8832">MQKGWLKKDSFLKWTSKAHLWNEQSKCSGKGFVAETEGHVELTLTELRPECCFLQMLAMWRQRRQRHLLVVSRK</sequence>
<evidence type="ECO:0000313" key="2">
    <source>
        <dbReference type="Proteomes" id="UP001054837"/>
    </source>
</evidence>
<comment type="caution">
    <text evidence="1">The sequence shown here is derived from an EMBL/GenBank/DDBJ whole genome shotgun (WGS) entry which is preliminary data.</text>
</comment>
<gene>
    <name evidence="1" type="ORF">CDAR_291511</name>
</gene>
<dbReference type="AlphaFoldDB" id="A0AAV4RNU5"/>
<reference evidence="1 2" key="1">
    <citation type="submission" date="2021-06" db="EMBL/GenBank/DDBJ databases">
        <title>Caerostris darwini draft genome.</title>
        <authorList>
            <person name="Kono N."/>
            <person name="Arakawa K."/>
        </authorList>
    </citation>
    <scope>NUCLEOTIDE SEQUENCE [LARGE SCALE GENOMIC DNA]</scope>
</reference>
<accession>A0AAV4RNU5</accession>
<keyword evidence="2" id="KW-1185">Reference proteome</keyword>
<protein>
    <submittedName>
        <fullName evidence="1">Uncharacterized protein</fullName>
    </submittedName>
</protein>
<proteinExistence type="predicted"/>
<dbReference type="EMBL" id="BPLQ01006342">
    <property type="protein sequence ID" value="GIY21777.1"/>
    <property type="molecule type" value="Genomic_DNA"/>
</dbReference>
<organism evidence="1 2">
    <name type="scientific">Caerostris darwini</name>
    <dbReference type="NCBI Taxonomy" id="1538125"/>
    <lineage>
        <taxon>Eukaryota</taxon>
        <taxon>Metazoa</taxon>
        <taxon>Ecdysozoa</taxon>
        <taxon>Arthropoda</taxon>
        <taxon>Chelicerata</taxon>
        <taxon>Arachnida</taxon>
        <taxon>Araneae</taxon>
        <taxon>Araneomorphae</taxon>
        <taxon>Entelegynae</taxon>
        <taxon>Araneoidea</taxon>
        <taxon>Araneidae</taxon>
        <taxon>Caerostris</taxon>
    </lineage>
</organism>